<dbReference type="GO" id="GO:0031177">
    <property type="term" value="F:phosphopantetheine binding"/>
    <property type="evidence" value="ECO:0007669"/>
    <property type="project" value="InterPro"/>
</dbReference>
<dbReference type="SUPFAM" id="SSF47336">
    <property type="entry name" value="ACP-like"/>
    <property type="match status" value="1"/>
</dbReference>
<dbReference type="SMART" id="SM00823">
    <property type="entry name" value="PKS_PP"/>
    <property type="match status" value="1"/>
</dbReference>
<comment type="caution">
    <text evidence="6">The sequence shown here is derived from an EMBL/GenBank/DDBJ whole genome shotgun (WGS) entry which is preliminary data.</text>
</comment>
<dbReference type="FunFam" id="3.30.300.30:FF:000010">
    <property type="entry name" value="Enterobactin synthetase component F"/>
    <property type="match status" value="1"/>
</dbReference>
<dbReference type="Proteomes" id="UP000294746">
    <property type="component" value="Unassembled WGS sequence"/>
</dbReference>
<gene>
    <name evidence="6" type="ORF">EDD57_12022</name>
</gene>
<name>A0A4V2SXS8_9BACL</name>
<evidence type="ECO:0000256" key="2">
    <source>
        <dbReference type="ARBA" id="ARBA00006432"/>
    </source>
</evidence>
<dbReference type="InterPro" id="IPR036736">
    <property type="entry name" value="ACP-like_sf"/>
</dbReference>
<dbReference type="GO" id="GO:0003824">
    <property type="term" value="F:catalytic activity"/>
    <property type="evidence" value="ECO:0007669"/>
    <property type="project" value="InterPro"/>
</dbReference>
<comment type="similarity">
    <text evidence="2">Belongs to the ATP-dependent AMP-binding enzyme family.</text>
</comment>
<dbReference type="Pfam" id="PF00668">
    <property type="entry name" value="Condensation"/>
    <property type="match status" value="1"/>
</dbReference>
<dbReference type="Gene3D" id="3.40.50.980">
    <property type="match status" value="2"/>
</dbReference>
<dbReference type="InterPro" id="IPR029058">
    <property type="entry name" value="AB_hydrolase_fold"/>
</dbReference>
<dbReference type="FunFam" id="3.40.50.980:FF:000001">
    <property type="entry name" value="Non-ribosomal peptide synthetase"/>
    <property type="match status" value="1"/>
</dbReference>
<dbReference type="EMBL" id="SLXV01000020">
    <property type="protein sequence ID" value="TCP67306.1"/>
    <property type="molecule type" value="Genomic_DNA"/>
</dbReference>
<dbReference type="InterPro" id="IPR045851">
    <property type="entry name" value="AMP-bd_C_sf"/>
</dbReference>
<dbReference type="InterPro" id="IPR010071">
    <property type="entry name" value="AA_adenyl_dom"/>
</dbReference>
<sequence length="1126" mass="126487">MIVYDKEMLERKQYWLDTLRSEPAFPDVPSDYKPTEIVFERASLSLSVDPAVTTSLLRVCKDSDLLMYTFLLAVTKIWLYKYSGRQEIGVGVPSHRPTLKLVPVVSKLEPAQSAKQVILETKRSLTEAYQHQEFPIAQLLDELGVSGDERLPWLTLIVSLDNIHDPDFVEEEAPDLALMFGKVDGVLSARWLYNPELYQESSLEQYFEHYMQALRLVLADSSISVQQIDLLTESQKKQWVVDCNDTGVDYDQHATLSELFEHQVELHPEAIAVDDEGRQMTYRELNEVANQWARVLRGKGVRANQPVGIMLERTTEFIVAILAVTKAGGMYVPLSTDYPAERIHYMLEDSGCLIALTKKSLLSGVDFAGEWICFEDKGASEESKENLPLQNGANDLAYMIYTSGSTGAPKGVMIEHRSVHHLVVAHEVLYSGQIDSQDRFLVCTNISFDASIFETWLPLLVGATLVMYAGEKFDVMRLATSMEQKKTTVAFIPPALLNPLYDEFMESGRKFPLTKMFVGGEAPKREHLENYVALNPDLMLLNGYGPTETTVICTGYFYQSKSSIDPNVPIGRPMANMQTYVLNADMQPVSSGISGELWVGGDGIARGYWNQPELTAERFVENPFRPGTKMYRTGDIVKWLPDGNIQFIGRADHQVKIRGYRIELGEVENRLVQHDAVKNALVLIKEDSQGEKYLCAYVEMSSEATNEDLIEWIAKRLPIYMVPSAFVRVDQLPLTPNGKIDRRALPEPNQSSSTVHDKQAYLAPRNELEQTMVKLWEEVLQVEPIGVLDNFFVMGGHSLKALQLVNKVTKTFDRSLPLSVLFKNPTVALLCEVLQSHADDASGNLILLNEGDEAVPPLFVVHGQGGGIINFVHLAQEFESKRTVYAFQALGYDDEEPMELKVEQMAERYIAEMRQVSPTGPYNLMGWSFGGILVYEITRQLEEQGETVAYLAVCDVRPRSHEELPACDPERDPLIRYALLQGLDESRLAELSEEEQLRVCQQLISEEVSDGVLEEETSLPKLRINAINGLALRQYQLIGPIRADIHLFLALEDSLLEGDVKPEEIVGLWSGLTKGQVKHVLTGGDHYSMLEPPHIQPLVGEICGQLEKRVEAVVNGLFMNEDIGTD</sequence>
<dbReference type="PANTHER" id="PTHR45527">
    <property type="entry name" value="NONRIBOSOMAL PEPTIDE SYNTHETASE"/>
    <property type="match status" value="1"/>
</dbReference>
<dbReference type="Gene3D" id="3.30.559.30">
    <property type="entry name" value="Nonribosomal peptide synthetase, condensation domain"/>
    <property type="match status" value="1"/>
</dbReference>
<organism evidence="6 7">
    <name type="scientific">Baia soyae</name>
    <dbReference type="NCBI Taxonomy" id="1544746"/>
    <lineage>
        <taxon>Bacteria</taxon>
        <taxon>Bacillati</taxon>
        <taxon>Bacillota</taxon>
        <taxon>Bacilli</taxon>
        <taxon>Bacillales</taxon>
        <taxon>Thermoactinomycetaceae</taxon>
        <taxon>Baia</taxon>
    </lineage>
</organism>
<evidence type="ECO:0000313" key="6">
    <source>
        <dbReference type="EMBL" id="TCP67306.1"/>
    </source>
</evidence>
<dbReference type="Pfam" id="PF00550">
    <property type="entry name" value="PP-binding"/>
    <property type="match status" value="1"/>
</dbReference>
<dbReference type="GO" id="GO:0005737">
    <property type="term" value="C:cytoplasm"/>
    <property type="evidence" value="ECO:0007669"/>
    <property type="project" value="TreeGrafter"/>
</dbReference>
<dbReference type="SUPFAM" id="SSF52777">
    <property type="entry name" value="CoA-dependent acyltransferases"/>
    <property type="match status" value="1"/>
</dbReference>
<dbReference type="FunFam" id="1.10.1200.10:FF:000005">
    <property type="entry name" value="Nonribosomal peptide synthetase 1"/>
    <property type="match status" value="1"/>
</dbReference>
<dbReference type="InterPro" id="IPR001242">
    <property type="entry name" value="Condensation_dom"/>
</dbReference>
<dbReference type="Pfam" id="PF00501">
    <property type="entry name" value="AMP-binding"/>
    <property type="match status" value="1"/>
</dbReference>
<dbReference type="InterPro" id="IPR000873">
    <property type="entry name" value="AMP-dep_synth/lig_dom"/>
</dbReference>
<dbReference type="Pfam" id="PF00975">
    <property type="entry name" value="Thioesterase"/>
    <property type="match status" value="1"/>
</dbReference>
<evidence type="ECO:0000256" key="4">
    <source>
        <dbReference type="ARBA" id="ARBA00022553"/>
    </source>
</evidence>
<keyword evidence="4" id="KW-0597">Phosphoprotein</keyword>
<dbReference type="InterPro" id="IPR009081">
    <property type="entry name" value="PP-bd_ACP"/>
</dbReference>
<dbReference type="AlphaFoldDB" id="A0A4V2SXS8"/>
<dbReference type="FunFam" id="2.30.38.10:FF:000001">
    <property type="entry name" value="Non-ribosomal peptide synthetase PvdI"/>
    <property type="match status" value="1"/>
</dbReference>
<dbReference type="SUPFAM" id="SSF56801">
    <property type="entry name" value="Acetyl-CoA synthetase-like"/>
    <property type="match status" value="1"/>
</dbReference>
<dbReference type="Pfam" id="PF13193">
    <property type="entry name" value="AMP-binding_C"/>
    <property type="match status" value="1"/>
</dbReference>
<dbReference type="PROSITE" id="PS50075">
    <property type="entry name" value="CARRIER"/>
    <property type="match status" value="1"/>
</dbReference>
<dbReference type="GO" id="GO:0044550">
    <property type="term" value="P:secondary metabolite biosynthetic process"/>
    <property type="evidence" value="ECO:0007669"/>
    <property type="project" value="UniProtKB-ARBA"/>
</dbReference>
<dbReference type="InterPro" id="IPR020845">
    <property type="entry name" value="AMP-binding_CS"/>
</dbReference>
<dbReference type="InterPro" id="IPR020806">
    <property type="entry name" value="PKS_PP-bd"/>
</dbReference>
<dbReference type="PANTHER" id="PTHR45527:SF1">
    <property type="entry name" value="FATTY ACID SYNTHASE"/>
    <property type="match status" value="1"/>
</dbReference>
<evidence type="ECO:0000256" key="1">
    <source>
        <dbReference type="ARBA" id="ARBA00001957"/>
    </source>
</evidence>
<evidence type="ECO:0000313" key="7">
    <source>
        <dbReference type="Proteomes" id="UP000294746"/>
    </source>
</evidence>
<dbReference type="InterPro" id="IPR001031">
    <property type="entry name" value="Thioesterase"/>
</dbReference>
<feature type="domain" description="Carrier" evidence="5">
    <location>
        <begin position="763"/>
        <end position="838"/>
    </location>
</feature>
<keyword evidence="3" id="KW-0596">Phosphopantetheine</keyword>
<dbReference type="NCBIfam" id="TIGR01733">
    <property type="entry name" value="AA-adenyl-dom"/>
    <property type="match status" value="1"/>
</dbReference>
<dbReference type="SUPFAM" id="SSF53474">
    <property type="entry name" value="alpha/beta-Hydrolases"/>
    <property type="match status" value="1"/>
</dbReference>
<reference evidence="6 7" key="1">
    <citation type="submission" date="2019-03" db="EMBL/GenBank/DDBJ databases">
        <title>Genomic Encyclopedia of Type Strains, Phase IV (KMG-IV): sequencing the most valuable type-strain genomes for metagenomic binning, comparative biology and taxonomic classification.</title>
        <authorList>
            <person name="Goeker M."/>
        </authorList>
    </citation>
    <scope>NUCLEOTIDE SEQUENCE [LARGE SCALE GENOMIC DNA]</scope>
    <source>
        <strain evidence="6 7">DSM 46831</strain>
    </source>
</reference>
<dbReference type="Gene3D" id="1.10.1200.10">
    <property type="entry name" value="ACP-like"/>
    <property type="match status" value="1"/>
</dbReference>
<dbReference type="FunFam" id="3.40.50.12780:FF:000012">
    <property type="entry name" value="Non-ribosomal peptide synthetase"/>
    <property type="match status" value="1"/>
</dbReference>
<dbReference type="OrthoDB" id="9765680at2"/>
<dbReference type="Gene3D" id="3.30.300.30">
    <property type="match status" value="1"/>
</dbReference>
<comment type="cofactor">
    <cofactor evidence="1">
        <name>pantetheine 4'-phosphate</name>
        <dbReference type="ChEBI" id="CHEBI:47942"/>
    </cofactor>
</comment>
<accession>A0A4V2SXS8</accession>
<dbReference type="InterPro" id="IPR025110">
    <property type="entry name" value="AMP-bd_C"/>
</dbReference>
<protein>
    <submittedName>
        <fullName evidence="6">Amino acid adenylation domain-containing protein</fullName>
    </submittedName>
</protein>
<dbReference type="PROSITE" id="PS00455">
    <property type="entry name" value="AMP_BINDING"/>
    <property type="match status" value="1"/>
</dbReference>
<dbReference type="GO" id="GO:0043041">
    <property type="term" value="P:amino acid activation for nonribosomal peptide biosynthetic process"/>
    <property type="evidence" value="ECO:0007669"/>
    <property type="project" value="TreeGrafter"/>
</dbReference>
<dbReference type="RefSeq" id="WP_131848921.1">
    <property type="nucleotide sequence ID" value="NZ_SLXV01000020.1"/>
</dbReference>
<evidence type="ECO:0000256" key="3">
    <source>
        <dbReference type="ARBA" id="ARBA00022450"/>
    </source>
</evidence>
<dbReference type="Gene3D" id="2.30.38.10">
    <property type="entry name" value="Luciferase, Domain 3"/>
    <property type="match status" value="1"/>
</dbReference>
<proteinExistence type="inferred from homology"/>
<dbReference type="Gene3D" id="3.40.50.1820">
    <property type="entry name" value="alpha/beta hydrolase"/>
    <property type="match status" value="1"/>
</dbReference>
<keyword evidence="7" id="KW-1185">Reference proteome</keyword>
<evidence type="ECO:0000259" key="5">
    <source>
        <dbReference type="PROSITE" id="PS50075"/>
    </source>
</evidence>